<evidence type="ECO:0008006" key="4">
    <source>
        <dbReference type="Google" id="ProtNLM"/>
    </source>
</evidence>
<name>A0A2U2B6F8_9BACT</name>
<proteinExistence type="predicted"/>
<evidence type="ECO:0000256" key="1">
    <source>
        <dbReference type="SAM" id="MobiDB-lite"/>
    </source>
</evidence>
<organism evidence="2 3">
    <name type="scientific">Marinilabilia rubra</name>
    <dbReference type="NCBI Taxonomy" id="2162893"/>
    <lineage>
        <taxon>Bacteria</taxon>
        <taxon>Pseudomonadati</taxon>
        <taxon>Bacteroidota</taxon>
        <taxon>Bacteroidia</taxon>
        <taxon>Marinilabiliales</taxon>
        <taxon>Marinilabiliaceae</taxon>
        <taxon>Marinilabilia</taxon>
    </lineage>
</organism>
<feature type="compositionally biased region" description="Basic and acidic residues" evidence="1">
    <location>
        <begin position="25"/>
        <end position="34"/>
    </location>
</feature>
<dbReference type="RefSeq" id="WP_109265179.1">
    <property type="nucleotide sequence ID" value="NZ_QEWP01000012.1"/>
</dbReference>
<gene>
    <name evidence="2" type="ORF">DDZ16_14380</name>
</gene>
<protein>
    <recommendedName>
        <fullName evidence="4">DUF5320 domain-containing protein</fullName>
    </recommendedName>
</protein>
<evidence type="ECO:0000313" key="2">
    <source>
        <dbReference type="EMBL" id="PWD98645.1"/>
    </source>
</evidence>
<dbReference type="InterPro" id="IPR035205">
    <property type="entry name" value="DUF5320"/>
</dbReference>
<dbReference type="Proteomes" id="UP000244956">
    <property type="component" value="Unassembled WGS sequence"/>
</dbReference>
<sequence>MPKMDHTGPEGQGPASGRNLGGCTKKGDHPKGKMGEGMGKRRKEGCGDGKGKRLRSNMP</sequence>
<dbReference type="AlphaFoldDB" id="A0A2U2B6F8"/>
<accession>A0A2U2B6F8</accession>
<reference evidence="2 3" key="1">
    <citation type="submission" date="2018-05" db="EMBL/GenBank/DDBJ databases">
        <title>Marinilabilia rubrum sp. nov., isolated from saltern sediment.</title>
        <authorList>
            <person name="Zhang R."/>
        </authorList>
    </citation>
    <scope>NUCLEOTIDE SEQUENCE [LARGE SCALE GENOMIC DNA]</scope>
    <source>
        <strain evidence="2 3">WTE16</strain>
    </source>
</reference>
<dbReference type="OrthoDB" id="1122560at2"/>
<feature type="region of interest" description="Disordered" evidence="1">
    <location>
        <begin position="1"/>
        <end position="59"/>
    </location>
</feature>
<evidence type="ECO:0000313" key="3">
    <source>
        <dbReference type="Proteomes" id="UP000244956"/>
    </source>
</evidence>
<comment type="caution">
    <text evidence="2">The sequence shown here is derived from an EMBL/GenBank/DDBJ whole genome shotgun (WGS) entry which is preliminary data.</text>
</comment>
<dbReference type="EMBL" id="QEWP01000012">
    <property type="protein sequence ID" value="PWD98645.1"/>
    <property type="molecule type" value="Genomic_DNA"/>
</dbReference>
<dbReference type="Pfam" id="PF17253">
    <property type="entry name" value="DUF5320"/>
    <property type="match status" value="1"/>
</dbReference>
<keyword evidence="3" id="KW-1185">Reference proteome</keyword>